<evidence type="ECO:0000259" key="2">
    <source>
        <dbReference type="PROSITE" id="PS50004"/>
    </source>
</evidence>
<feature type="compositionally biased region" description="Basic residues" evidence="1">
    <location>
        <begin position="979"/>
        <end position="991"/>
    </location>
</feature>
<dbReference type="CDD" id="cd08521">
    <property type="entry name" value="C2A_SLP"/>
    <property type="match status" value="1"/>
</dbReference>
<feature type="compositionally biased region" description="Low complexity" evidence="1">
    <location>
        <begin position="962"/>
        <end position="973"/>
    </location>
</feature>
<feature type="domain" description="C2" evidence="2">
    <location>
        <begin position="1115"/>
        <end position="1236"/>
    </location>
</feature>
<dbReference type="GO" id="GO:0031267">
    <property type="term" value="F:small GTPase binding"/>
    <property type="evidence" value="ECO:0007669"/>
    <property type="project" value="InterPro"/>
</dbReference>
<evidence type="ECO:0008006" key="6">
    <source>
        <dbReference type="Google" id="ProtNLM"/>
    </source>
</evidence>
<dbReference type="InterPro" id="IPR035892">
    <property type="entry name" value="C2_domain_sf"/>
</dbReference>
<dbReference type="Pfam" id="PF00168">
    <property type="entry name" value="C2"/>
    <property type="match status" value="1"/>
</dbReference>
<dbReference type="InterPro" id="IPR041282">
    <property type="entry name" value="FYVE_2"/>
</dbReference>
<comment type="caution">
    <text evidence="4">The sequence shown here is derived from an EMBL/GenBank/DDBJ whole genome shotgun (WGS) entry which is preliminary data.</text>
</comment>
<protein>
    <recommendedName>
        <fullName evidence="6">Synaptotagmin-like protein 4</fullName>
    </recommendedName>
</protein>
<feature type="compositionally biased region" description="Polar residues" evidence="1">
    <location>
        <begin position="312"/>
        <end position="330"/>
    </location>
</feature>
<feature type="compositionally biased region" description="Polar residues" evidence="1">
    <location>
        <begin position="921"/>
        <end position="931"/>
    </location>
</feature>
<feature type="region of interest" description="Disordered" evidence="1">
    <location>
        <begin position="400"/>
        <end position="419"/>
    </location>
</feature>
<name>A0A814TB44_9BILA</name>
<feature type="region of interest" description="Disordered" evidence="1">
    <location>
        <begin position="312"/>
        <end position="339"/>
    </location>
</feature>
<dbReference type="SUPFAM" id="SSF57903">
    <property type="entry name" value="FYVE/PHD zinc finger"/>
    <property type="match status" value="1"/>
</dbReference>
<feature type="region of interest" description="Disordered" evidence="1">
    <location>
        <begin position="558"/>
        <end position="577"/>
    </location>
</feature>
<evidence type="ECO:0000313" key="5">
    <source>
        <dbReference type="Proteomes" id="UP000663882"/>
    </source>
</evidence>
<reference evidence="4" key="1">
    <citation type="submission" date="2021-02" db="EMBL/GenBank/DDBJ databases">
        <authorList>
            <person name="Nowell W R."/>
        </authorList>
    </citation>
    <scope>NUCLEOTIDE SEQUENCE</scope>
</reference>
<dbReference type="PANTHER" id="PTHR45716:SF2">
    <property type="entry name" value="BITESIZE, ISOFORM I"/>
    <property type="match status" value="1"/>
</dbReference>
<accession>A0A814TB44</accession>
<proteinExistence type="predicted"/>
<feature type="compositionally biased region" description="Polar residues" evidence="1">
    <location>
        <begin position="1006"/>
        <end position="1016"/>
    </location>
</feature>
<dbReference type="SMART" id="SM00239">
    <property type="entry name" value="C2"/>
    <property type="match status" value="1"/>
</dbReference>
<dbReference type="InterPro" id="IPR011011">
    <property type="entry name" value="Znf_FYVE_PHD"/>
</dbReference>
<dbReference type="GO" id="GO:0006887">
    <property type="term" value="P:exocytosis"/>
    <property type="evidence" value="ECO:0007669"/>
    <property type="project" value="TreeGrafter"/>
</dbReference>
<dbReference type="Gene3D" id="2.60.40.150">
    <property type="entry name" value="C2 domain"/>
    <property type="match status" value="1"/>
</dbReference>
<dbReference type="InterPro" id="IPR000008">
    <property type="entry name" value="C2_dom"/>
</dbReference>
<sequence>MQHHEKLNSTNIITLKMTRNTRNNVERTPSPSTIAIDDNVINLPDLSVFRDDEKQHILDVLLRDESLRNKHILRFTHLRKEVANLKEHSQSTSNSICARCQTPFGFIFNTGDTCPRCSAKVCKQCRLIYNVNDNSWLCRLCCKQMQLMSYSGEWMYSIRSTFRKDLMDQSEILHESVPPFVSAHNLNPISSSDSDPEDIVPLNKKSRFHTQSIKTKESKSNNKITKMIVQNHNDEEKLNYVKKCMERRPLDITLTQPLPRRNRLLASKHNTVNNSSDEVNAFLNLSNKRQTPKLNKQNASLSINTEILKTNSNQNINVNQQETDSQSVRSSELKNKNKSKIDKLKIPRRHQSFNRDSKLSLTCPTPEKPSTKNLSISMQSLRHVVHRISHPQLSLSRASIHSEKQLNSKTSTSLTMKEEDTKSLKVPNIHSQSSMYYLCRCIRRGLVCTFYSTMTQFYHHEQQPTQLVEHSALLTESEMPSLYPSSRHRTFISKHLTNRDDDDDDDDDPDSIYKEAFIIEIFQHWKAKALEHQHTMNNSENITTSNDFTQTLEQKTSSVETSNMETIPNETSSNNNKVELTNINEPSVSTITMKKRTTPLPISHTRRKESAKKCITTLSESLNPNLLAPHTKNKYGTTTTTKKSTKPTTIFIEPKKTQPSLSQRPYSVFSFEESAQMNRRTLLEKQNGIGDDHSPTSISSTWTPTSYITSTRSYLHSQNSSHYDDETSSDESTHESLLIRNKKYVKKRTNNQEKYPLSNLSNLIIPTAIYITDPNGNSRTFDLNDDSMEEYFHSGRIIDRDIISTNTNVPYFKNMSTHSSSSTGAKVSSIEQIIHDKHALHSIGEEEEEGSIDKYNYDGNILSKQLDRMEAFTQVRKTKSNVQTIDTNRNQHENNQIPLARRWSDGFVSDDDNEDIPSPQRPMTKTPSATSIMKPPVTPPVKISKTKYLLMKLHLTLSPQKNDNSNTSGTTTNLPPQKRTVRRSSDKKHSRTNLEIRQSSVDESKQLSNISRHNSSNTFSLTNAIELQPIQRTSNVTDNITISNNENDSQNNHENKLESVKNHISAANSDIIDDTTETVQMDSPKLTSSINCIYSSQSSLNSAWGETRFQHDHDISGTIELKLSYNINANSLDIYIKKCTDLARVKRNQTSNPYCKIYLLSDKSKSSKRKTTVKKDTIEPVYNEAFRYHLSAAEFNSCTLWISMWSQTSLGHNDFLGEIHIPLVNCILDKFQVYTLLARMPKDNLTSNIEPTADSNELHFDLTFIANSTNKELGTIQVNSIHGKTIYYGKHNFDIICKGLLIPDKMKRKLVITRKGPSPKWDIPLRWENISRNNLKNISMEISLWRQERFRKTMISFVRLNSSQGHFDDKLIKSLNTTEAEKSAWELFLQKPTSIHHIRLPLRSATNEHK</sequence>
<evidence type="ECO:0000313" key="4">
    <source>
        <dbReference type="EMBL" id="CAF1159623.1"/>
    </source>
</evidence>
<dbReference type="GO" id="GO:0070382">
    <property type="term" value="C:exocytic vesicle"/>
    <property type="evidence" value="ECO:0007669"/>
    <property type="project" value="TreeGrafter"/>
</dbReference>
<dbReference type="SUPFAM" id="SSF49562">
    <property type="entry name" value="C2 domain (Calcium/lipid-binding domain, CaLB)"/>
    <property type="match status" value="1"/>
</dbReference>
<feature type="domain" description="RabBD" evidence="3">
    <location>
        <begin position="43"/>
        <end position="158"/>
    </location>
</feature>
<dbReference type="InterPro" id="IPR010911">
    <property type="entry name" value="Rab_BD"/>
</dbReference>
<dbReference type="GO" id="GO:0006886">
    <property type="term" value="P:intracellular protein transport"/>
    <property type="evidence" value="ECO:0007669"/>
    <property type="project" value="InterPro"/>
</dbReference>
<dbReference type="CDD" id="cd15747">
    <property type="entry name" value="FYVE_Slp3_4_5"/>
    <property type="match status" value="1"/>
</dbReference>
<dbReference type="EMBL" id="CAJNOO010001482">
    <property type="protein sequence ID" value="CAF1159623.1"/>
    <property type="molecule type" value="Genomic_DNA"/>
</dbReference>
<evidence type="ECO:0000259" key="3">
    <source>
        <dbReference type="PROSITE" id="PS50916"/>
    </source>
</evidence>
<feature type="region of interest" description="Disordered" evidence="1">
    <location>
        <begin position="957"/>
        <end position="1016"/>
    </location>
</feature>
<dbReference type="PROSITE" id="PS50916">
    <property type="entry name" value="RABBD"/>
    <property type="match status" value="1"/>
</dbReference>
<organism evidence="4 5">
    <name type="scientific">Rotaria sordida</name>
    <dbReference type="NCBI Taxonomy" id="392033"/>
    <lineage>
        <taxon>Eukaryota</taxon>
        <taxon>Metazoa</taxon>
        <taxon>Spiralia</taxon>
        <taxon>Gnathifera</taxon>
        <taxon>Rotifera</taxon>
        <taxon>Eurotatoria</taxon>
        <taxon>Bdelloidea</taxon>
        <taxon>Philodinida</taxon>
        <taxon>Philodinidae</taxon>
        <taxon>Rotaria</taxon>
    </lineage>
</organism>
<dbReference type="Proteomes" id="UP000663882">
    <property type="component" value="Unassembled WGS sequence"/>
</dbReference>
<dbReference type="Pfam" id="PF02318">
    <property type="entry name" value="FYVE_2"/>
    <property type="match status" value="1"/>
</dbReference>
<dbReference type="Gene3D" id="3.30.40.10">
    <property type="entry name" value="Zinc/RING finger domain, C3HC4 (zinc finger)"/>
    <property type="match status" value="1"/>
</dbReference>
<dbReference type="InterPro" id="IPR013083">
    <property type="entry name" value="Znf_RING/FYVE/PHD"/>
</dbReference>
<dbReference type="PANTHER" id="PTHR45716">
    <property type="entry name" value="BITESIZE, ISOFORM I"/>
    <property type="match status" value="1"/>
</dbReference>
<dbReference type="GO" id="GO:0042043">
    <property type="term" value="F:neurexin family protein binding"/>
    <property type="evidence" value="ECO:0007669"/>
    <property type="project" value="TreeGrafter"/>
</dbReference>
<evidence type="ECO:0000256" key="1">
    <source>
        <dbReference type="SAM" id="MobiDB-lite"/>
    </source>
</evidence>
<dbReference type="OrthoDB" id="195679at2759"/>
<feature type="region of interest" description="Disordered" evidence="1">
    <location>
        <begin position="905"/>
        <end position="939"/>
    </location>
</feature>
<dbReference type="GO" id="GO:0005886">
    <property type="term" value="C:plasma membrane"/>
    <property type="evidence" value="ECO:0007669"/>
    <property type="project" value="TreeGrafter"/>
</dbReference>
<gene>
    <name evidence="4" type="ORF">RFH988_LOCUS22366</name>
</gene>
<dbReference type="PROSITE" id="PS50004">
    <property type="entry name" value="C2"/>
    <property type="match status" value="1"/>
</dbReference>